<dbReference type="PROSITE" id="PS50048">
    <property type="entry name" value="ZN2_CY6_FUNGAL_2"/>
    <property type="match status" value="1"/>
</dbReference>
<dbReference type="SMART" id="SM00066">
    <property type="entry name" value="GAL4"/>
    <property type="match status" value="1"/>
</dbReference>
<dbReference type="OrthoDB" id="6486656at2759"/>
<reference evidence="9" key="1">
    <citation type="journal article" date="2017" name="Genome Biol.">
        <title>Comparative genomics reveals high biological diversity and specific adaptations in the industrially and medically important fungal genus Aspergillus.</title>
        <authorList>
            <person name="de Vries R.P."/>
            <person name="Riley R."/>
            <person name="Wiebenga A."/>
            <person name="Aguilar-Osorio G."/>
            <person name="Amillis S."/>
            <person name="Uchima C.A."/>
            <person name="Anderluh G."/>
            <person name="Asadollahi M."/>
            <person name="Askin M."/>
            <person name="Barry K."/>
            <person name="Battaglia E."/>
            <person name="Bayram O."/>
            <person name="Benocci T."/>
            <person name="Braus-Stromeyer S.A."/>
            <person name="Caldana C."/>
            <person name="Canovas D."/>
            <person name="Cerqueira G.C."/>
            <person name="Chen F."/>
            <person name="Chen W."/>
            <person name="Choi C."/>
            <person name="Clum A."/>
            <person name="Dos Santos R.A."/>
            <person name="Damasio A.R."/>
            <person name="Diallinas G."/>
            <person name="Emri T."/>
            <person name="Fekete E."/>
            <person name="Flipphi M."/>
            <person name="Freyberg S."/>
            <person name="Gallo A."/>
            <person name="Gournas C."/>
            <person name="Habgood R."/>
            <person name="Hainaut M."/>
            <person name="Harispe M.L."/>
            <person name="Henrissat B."/>
            <person name="Hilden K.S."/>
            <person name="Hope R."/>
            <person name="Hossain A."/>
            <person name="Karabika E."/>
            <person name="Karaffa L."/>
            <person name="Karanyi Z."/>
            <person name="Krasevec N."/>
            <person name="Kuo A."/>
            <person name="Kusch H."/>
            <person name="LaButti K."/>
            <person name="Lagendijk E.L."/>
            <person name="Lapidus A."/>
            <person name="Levasseur A."/>
            <person name="Lindquist E."/>
            <person name="Lipzen A."/>
            <person name="Logrieco A.F."/>
            <person name="MacCabe A."/>
            <person name="Maekelae M.R."/>
            <person name="Malavazi I."/>
            <person name="Melin P."/>
            <person name="Meyer V."/>
            <person name="Mielnichuk N."/>
            <person name="Miskei M."/>
            <person name="Molnar A.P."/>
            <person name="Mule G."/>
            <person name="Ngan C.Y."/>
            <person name="Orejas M."/>
            <person name="Orosz E."/>
            <person name="Ouedraogo J.P."/>
            <person name="Overkamp K.M."/>
            <person name="Park H.-S."/>
            <person name="Perrone G."/>
            <person name="Piumi F."/>
            <person name="Punt P.J."/>
            <person name="Ram A.F."/>
            <person name="Ramon A."/>
            <person name="Rauscher S."/>
            <person name="Record E."/>
            <person name="Riano-Pachon D.M."/>
            <person name="Robert V."/>
            <person name="Roehrig J."/>
            <person name="Ruller R."/>
            <person name="Salamov A."/>
            <person name="Salih N.S."/>
            <person name="Samson R.A."/>
            <person name="Sandor E."/>
            <person name="Sanguinetti M."/>
            <person name="Schuetze T."/>
            <person name="Sepcic K."/>
            <person name="Shelest E."/>
            <person name="Sherlock G."/>
            <person name="Sophianopoulou V."/>
            <person name="Squina F.M."/>
            <person name="Sun H."/>
            <person name="Susca A."/>
            <person name="Todd R.B."/>
            <person name="Tsang A."/>
            <person name="Unkles S.E."/>
            <person name="van de Wiele N."/>
            <person name="van Rossen-Uffink D."/>
            <person name="Oliveira J.V."/>
            <person name="Vesth T.C."/>
            <person name="Visser J."/>
            <person name="Yu J.-H."/>
            <person name="Zhou M."/>
            <person name="Andersen M.R."/>
            <person name="Archer D.B."/>
            <person name="Baker S.E."/>
            <person name="Benoit I."/>
            <person name="Brakhage A.A."/>
            <person name="Braus G.H."/>
            <person name="Fischer R."/>
            <person name="Frisvad J.C."/>
            <person name="Goldman G.H."/>
            <person name="Houbraken J."/>
            <person name="Oakley B."/>
            <person name="Pocsi I."/>
            <person name="Scazzocchio C."/>
            <person name="Seiboth B."/>
            <person name="vanKuyk P.A."/>
            <person name="Wortman J."/>
            <person name="Dyer P.S."/>
            <person name="Grigoriev I.V."/>
        </authorList>
    </citation>
    <scope>NUCLEOTIDE SEQUENCE [LARGE SCALE GENOMIC DNA]</scope>
    <source>
        <strain evidence="9">CBS 593.65</strain>
    </source>
</reference>
<feature type="region of interest" description="Disordered" evidence="6">
    <location>
        <begin position="114"/>
        <end position="138"/>
    </location>
</feature>
<dbReference type="Pfam" id="PF04082">
    <property type="entry name" value="Fungal_trans"/>
    <property type="match status" value="1"/>
</dbReference>
<feature type="compositionally biased region" description="Polar residues" evidence="6">
    <location>
        <begin position="591"/>
        <end position="600"/>
    </location>
</feature>
<keyword evidence="4" id="KW-0804">Transcription</keyword>
<dbReference type="STRING" id="1036612.A0A1L9T4W1"/>
<protein>
    <recommendedName>
        <fullName evidence="7">Zn(2)-C6 fungal-type domain-containing protein</fullName>
    </recommendedName>
</protein>
<keyword evidence="9" id="KW-1185">Reference proteome</keyword>
<dbReference type="CDD" id="cd12148">
    <property type="entry name" value="fungal_TF_MHR"/>
    <property type="match status" value="1"/>
</dbReference>
<dbReference type="GO" id="GO:0000981">
    <property type="term" value="F:DNA-binding transcription factor activity, RNA polymerase II-specific"/>
    <property type="evidence" value="ECO:0007669"/>
    <property type="project" value="InterPro"/>
</dbReference>
<gene>
    <name evidence="8" type="ORF">ASPSYDRAFT_71868</name>
</gene>
<feature type="compositionally biased region" description="Low complexity" evidence="6">
    <location>
        <begin position="128"/>
        <end position="137"/>
    </location>
</feature>
<evidence type="ECO:0000313" key="9">
    <source>
        <dbReference type="Proteomes" id="UP000184356"/>
    </source>
</evidence>
<keyword evidence="1" id="KW-0479">Metal-binding</keyword>
<dbReference type="VEuPathDB" id="FungiDB:ASPSYDRAFT_71868"/>
<feature type="compositionally biased region" description="Polar residues" evidence="6">
    <location>
        <begin position="623"/>
        <end position="634"/>
    </location>
</feature>
<evidence type="ECO:0000256" key="2">
    <source>
        <dbReference type="ARBA" id="ARBA00023015"/>
    </source>
</evidence>
<evidence type="ECO:0000256" key="5">
    <source>
        <dbReference type="ARBA" id="ARBA00023242"/>
    </source>
</evidence>
<accession>A0A1L9T4W1</accession>
<dbReference type="Gene3D" id="4.10.240.10">
    <property type="entry name" value="Zn(2)-C6 fungal-type DNA-binding domain"/>
    <property type="match status" value="1"/>
</dbReference>
<evidence type="ECO:0000256" key="4">
    <source>
        <dbReference type="ARBA" id="ARBA00023163"/>
    </source>
</evidence>
<dbReference type="PANTHER" id="PTHR46910">
    <property type="entry name" value="TRANSCRIPTION FACTOR PDR1"/>
    <property type="match status" value="1"/>
</dbReference>
<proteinExistence type="predicted"/>
<sequence>MLERQRVWRACQACRRKKIKCDGVHPCQSCTRNQAECVYVEPSTNMRLPDSQYVMKLESRVRTMEKMLQQQSSNQHNKDSHRTPCSPVDQLGPAVHDGMDLWPREEVQCAHPTDAADVPAPHSPPKTNENNESNEGNLLDGLVLDTPGTLLEDIRASAPPDSEPAGADVTRLPVPLQQALIDIFYCSYYPIFPIIQWRDFQPLYDRWLSARRSDADNRGNEDDSDDSGFSFLFQSYDYKQEDLGDLLYSHATSKCPSLLYQRHGMNAINSIIALSLLSIYLIESGKVGEAWTVVGNAIRLYQSLDLQDGADISGADTDPILATRGNVWWCLYILDCSLSTALSKPLSIDTAEHDLSMLALEEKTDPWFSVIADFHITIGRIYKSVRQIRKSYYIQDSKMWDMLRTCIEGYNIELENYYTKQVLPRIEEPSQRPLALQTIAVSSYYIGVVLLHRTYIECFDVAGPETFLHCAEAASNCIRATPQVITTVPPSHFIIQQGRAVYASVKVLLHCMRLARNMNFNSRAWSDVETGFEMLQKITIQWPQIKKYQELTKEDMHQTQIAFTKHELFHGVFNRYGQAAGKTIHQGDGQPRTTDTTGSPNEEDSSRSATDNRGYGAEPGILSTPQSAVSSSKRCQNWEPYAQQPKRQKLLQDPFVPQSPCSTMPTSLNALSVLREPHDYTAAASAMGIDDFLLTDLPALSLPSEDLTASFFGDATFDAVP</sequence>
<organism evidence="8 9">
    <name type="scientific">Aspergillus sydowii CBS 593.65</name>
    <dbReference type="NCBI Taxonomy" id="1036612"/>
    <lineage>
        <taxon>Eukaryota</taxon>
        <taxon>Fungi</taxon>
        <taxon>Dikarya</taxon>
        <taxon>Ascomycota</taxon>
        <taxon>Pezizomycotina</taxon>
        <taxon>Eurotiomycetes</taxon>
        <taxon>Eurotiomycetidae</taxon>
        <taxon>Eurotiales</taxon>
        <taxon>Aspergillaceae</taxon>
        <taxon>Aspergillus</taxon>
        <taxon>Aspergillus subgen. Nidulantes</taxon>
    </lineage>
</organism>
<dbReference type="PROSITE" id="PS00463">
    <property type="entry name" value="ZN2_CY6_FUNGAL_1"/>
    <property type="match status" value="1"/>
</dbReference>
<dbReference type="InterPro" id="IPR001138">
    <property type="entry name" value="Zn2Cys6_DnaBD"/>
</dbReference>
<evidence type="ECO:0000313" key="8">
    <source>
        <dbReference type="EMBL" id="OJJ54482.1"/>
    </source>
</evidence>
<keyword evidence="5" id="KW-0539">Nucleus</keyword>
<dbReference type="GO" id="GO:0006351">
    <property type="term" value="P:DNA-templated transcription"/>
    <property type="evidence" value="ECO:0007669"/>
    <property type="project" value="InterPro"/>
</dbReference>
<feature type="region of interest" description="Disordered" evidence="6">
    <location>
        <begin position="581"/>
        <end position="634"/>
    </location>
</feature>
<dbReference type="SUPFAM" id="SSF57701">
    <property type="entry name" value="Zn2/Cys6 DNA-binding domain"/>
    <property type="match status" value="1"/>
</dbReference>
<name>A0A1L9T4W1_9EURO</name>
<dbReference type="InterPro" id="IPR007219">
    <property type="entry name" value="XnlR_reg_dom"/>
</dbReference>
<dbReference type="Pfam" id="PF00172">
    <property type="entry name" value="Zn_clus"/>
    <property type="match status" value="1"/>
</dbReference>
<dbReference type="CDD" id="cd00067">
    <property type="entry name" value="GAL4"/>
    <property type="match status" value="1"/>
</dbReference>
<dbReference type="InterPro" id="IPR036864">
    <property type="entry name" value="Zn2-C6_fun-type_DNA-bd_sf"/>
</dbReference>
<dbReference type="InterPro" id="IPR050987">
    <property type="entry name" value="AtrR-like"/>
</dbReference>
<dbReference type="GeneID" id="63766680"/>
<evidence type="ECO:0000256" key="6">
    <source>
        <dbReference type="SAM" id="MobiDB-lite"/>
    </source>
</evidence>
<dbReference type="SMART" id="SM00906">
    <property type="entry name" value="Fungal_trans"/>
    <property type="match status" value="1"/>
</dbReference>
<keyword evidence="2" id="KW-0805">Transcription regulation</keyword>
<dbReference type="Proteomes" id="UP000184356">
    <property type="component" value="Unassembled WGS sequence"/>
</dbReference>
<feature type="domain" description="Zn(2)-C6 fungal-type" evidence="7">
    <location>
        <begin position="10"/>
        <end position="39"/>
    </location>
</feature>
<dbReference type="AlphaFoldDB" id="A0A1L9T4W1"/>
<dbReference type="EMBL" id="KV878594">
    <property type="protein sequence ID" value="OJJ54482.1"/>
    <property type="molecule type" value="Genomic_DNA"/>
</dbReference>
<evidence type="ECO:0000256" key="3">
    <source>
        <dbReference type="ARBA" id="ARBA00023125"/>
    </source>
</evidence>
<dbReference type="GO" id="GO:0008270">
    <property type="term" value="F:zinc ion binding"/>
    <property type="evidence" value="ECO:0007669"/>
    <property type="project" value="InterPro"/>
</dbReference>
<dbReference type="PANTHER" id="PTHR46910:SF1">
    <property type="entry name" value="MISCELLANEOUS ZN(II)2CYS6 TRANSCRIPTION FACTOR (EUROFUNG)-RELATED"/>
    <property type="match status" value="1"/>
</dbReference>
<dbReference type="RefSeq" id="XP_040698288.1">
    <property type="nucleotide sequence ID" value="XM_040850607.1"/>
</dbReference>
<evidence type="ECO:0000259" key="7">
    <source>
        <dbReference type="PROSITE" id="PS50048"/>
    </source>
</evidence>
<evidence type="ECO:0000256" key="1">
    <source>
        <dbReference type="ARBA" id="ARBA00022723"/>
    </source>
</evidence>
<dbReference type="GO" id="GO:0003677">
    <property type="term" value="F:DNA binding"/>
    <property type="evidence" value="ECO:0007669"/>
    <property type="project" value="UniProtKB-KW"/>
</dbReference>
<keyword evidence="3" id="KW-0238">DNA-binding</keyword>